<dbReference type="Gene3D" id="3.40.50.410">
    <property type="entry name" value="von Willebrand factor, type A domain"/>
    <property type="match status" value="1"/>
</dbReference>
<evidence type="ECO:0000259" key="2">
    <source>
        <dbReference type="PROSITE" id="PS50234"/>
    </source>
</evidence>
<dbReference type="SUPFAM" id="SSF53300">
    <property type="entry name" value="vWA-like"/>
    <property type="match status" value="1"/>
</dbReference>
<dbReference type="Proteomes" id="UP000265509">
    <property type="component" value="Unassembled WGS sequence"/>
</dbReference>
<accession>A0A3L7E1Q9</accession>
<evidence type="ECO:0000313" key="3">
    <source>
        <dbReference type="EMBL" id="RLQ23837.1"/>
    </source>
</evidence>
<evidence type="ECO:0000256" key="1">
    <source>
        <dbReference type="SAM" id="MobiDB-lite"/>
    </source>
</evidence>
<dbReference type="PANTHER" id="PTHR41248">
    <property type="entry name" value="NORD PROTEIN"/>
    <property type="match status" value="1"/>
</dbReference>
<feature type="region of interest" description="Disordered" evidence="1">
    <location>
        <begin position="237"/>
        <end position="282"/>
    </location>
</feature>
<protein>
    <submittedName>
        <fullName evidence="3">Protein norD</fullName>
    </submittedName>
</protein>
<dbReference type="SMART" id="SM00327">
    <property type="entry name" value="VWA"/>
    <property type="match status" value="1"/>
</dbReference>
<feature type="region of interest" description="Disordered" evidence="1">
    <location>
        <begin position="308"/>
        <end position="335"/>
    </location>
</feature>
<comment type="caution">
    <text evidence="3">The sequence shown here is derived from an EMBL/GenBank/DDBJ whole genome shotgun (WGS) entry which is preliminary data.</text>
</comment>
<organism evidence="3 4">
    <name type="scientific">Seongchinamella sediminis</name>
    <dbReference type="NCBI Taxonomy" id="2283635"/>
    <lineage>
        <taxon>Bacteria</taxon>
        <taxon>Pseudomonadati</taxon>
        <taxon>Pseudomonadota</taxon>
        <taxon>Gammaproteobacteria</taxon>
        <taxon>Cellvibrionales</taxon>
        <taxon>Halieaceae</taxon>
        <taxon>Seongchinamella</taxon>
    </lineage>
</organism>
<dbReference type="CDD" id="cd01454">
    <property type="entry name" value="vWA_norD_type"/>
    <property type="match status" value="1"/>
</dbReference>
<gene>
    <name evidence="3" type="ORF">DWB85_01410</name>
</gene>
<dbReference type="InterPro" id="IPR051928">
    <property type="entry name" value="NorD/CobT"/>
</dbReference>
<dbReference type="InterPro" id="IPR036465">
    <property type="entry name" value="vWFA_dom_sf"/>
</dbReference>
<reference evidence="3 4" key="1">
    <citation type="submission" date="2018-07" db="EMBL/GenBank/DDBJ databases">
        <title>Halioglobus sp. genome submission.</title>
        <authorList>
            <person name="Ye M.-Q."/>
            <person name="Du Z.-J."/>
        </authorList>
    </citation>
    <scope>NUCLEOTIDE SEQUENCE [LARGE SCALE GENOMIC DNA]</scope>
    <source>
        <strain evidence="3 4">U0301</strain>
    </source>
</reference>
<dbReference type="PANTHER" id="PTHR41248:SF1">
    <property type="entry name" value="NORD PROTEIN"/>
    <property type="match status" value="1"/>
</dbReference>
<feature type="compositionally biased region" description="Polar residues" evidence="1">
    <location>
        <begin position="325"/>
        <end position="335"/>
    </location>
</feature>
<dbReference type="AlphaFoldDB" id="A0A3L7E1Q9"/>
<feature type="compositionally biased region" description="Basic and acidic residues" evidence="1">
    <location>
        <begin position="273"/>
        <end position="282"/>
    </location>
</feature>
<sequence length="646" mass="72753">MLEWLEFEEKVGRIWHNWASSNSASYPRYPDAAVSLEQLAPALAVFFRLAGGPAGVAVSALAARSSGHRLSLRQRLGVDREQMATARLDEENLLLPPEIALFQASGLNRDLYFWLAALLAVTEPPAETFKDPLRQDITALREAVRSTELALATFPGLQARYNRLRAALLAARPQRQLPPAEAAVEAVICHLLGAGQPLDEAAGRLLAAVLDPAMILREFRAPASYRRPLPVPLWASYSPQGHSERPPADEDDELPRAPDAQAEVKHKRKAERRHQDQAERDDPLVLNRFEKILSLAEMVNVNRAIDDDEDKNASDNAGQMDEITLSRNKQRASSQLKMDLDLSPGEGESQPLIAELTYPEWNFRAQAHLPDHCRVISEPPAEEAEGRAMDEQTRRRIRRVRRQFEALRPRREWRRAQLSGSELDMDAVIRAHCDRAAMGDNSECQYMDARPQARDLAVSILVDVSLSTDAWVEDRRVIDIEKEALLVLAHGLASCGDDYCIQSFTSHRRQRVWVNTLKSFGEPMGERIQRRIAALKPGRYTRMGAAIRHSAEQLRQCPNRHRLLLVLSDGKPSDVDYYEGRYALEDTRRAVLEARRADLRVFGITIDQDAQSYISHLFGRGGYAMVRKPEHLAQALPGIYRQIVSS</sequence>
<evidence type="ECO:0000313" key="4">
    <source>
        <dbReference type="Proteomes" id="UP000265509"/>
    </source>
</evidence>
<dbReference type="PROSITE" id="PS50234">
    <property type="entry name" value="VWFA"/>
    <property type="match status" value="1"/>
</dbReference>
<name>A0A3L7E1Q9_9GAMM</name>
<dbReference type="RefSeq" id="WP_117952395.1">
    <property type="nucleotide sequence ID" value="NZ_QRAN01000001.1"/>
</dbReference>
<dbReference type="EMBL" id="QRAN01000001">
    <property type="protein sequence ID" value="RLQ23837.1"/>
    <property type="molecule type" value="Genomic_DNA"/>
</dbReference>
<feature type="domain" description="VWFA" evidence="2">
    <location>
        <begin position="457"/>
        <end position="643"/>
    </location>
</feature>
<dbReference type="OrthoDB" id="9758211at2"/>
<dbReference type="InterPro" id="IPR002035">
    <property type="entry name" value="VWF_A"/>
</dbReference>
<proteinExistence type="predicted"/>
<keyword evidence="4" id="KW-1185">Reference proteome</keyword>